<accession>A0AAD5Q5I7</accession>
<dbReference type="AlphaFoldDB" id="A0AAD5Q5I7"/>
<dbReference type="EMBL" id="JAKCXM010001003">
    <property type="protein sequence ID" value="KAJ0391503.1"/>
    <property type="molecule type" value="Genomic_DNA"/>
</dbReference>
<comment type="caution">
    <text evidence="1">The sequence shown here is derived from an EMBL/GenBank/DDBJ whole genome shotgun (WGS) entry which is preliminary data.</text>
</comment>
<evidence type="ECO:0000313" key="2">
    <source>
        <dbReference type="Proteomes" id="UP001209570"/>
    </source>
</evidence>
<keyword evidence="2" id="KW-1185">Reference proteome</keyword>
<gene>
    <name evidence="1" type="ORF">P43SY_010846</name>
</gene>
<protein>
    <submittedName>
        <fullName evidence="1">Uncharacterized protein</fullName>
    </submittedName>
</protein>
<sequence length="124" mass="14451">MLTTNEALVLVEALVQRIPEPSAFQRPPKSNFTVVARRSPREPIEVDCRAIRLVLRFDVLWNQERIIRHIYELMDLLSWLAACPGCTVPENPFLWQQIVAERVLCDPPGFHDDVYYPVDVEEYD</sequence>
<proteinExistence type="predicted"/>
<reference evidence="1" key="1">
    <citation type="submission" date="2021-12" db="EMBL/GenBank/DDBJ databases">
        <title>Prjna785345.</title>
        <authorList>
            <person name="Rujirawat T."/>
            <person name="Krajaejun T."/>
        </authorList>
    </citation>
    <scope>NUCLEOTIDE SEQUENCE</scope>
    <source>
        <strain evidence="1">Pi057C3</strain>
    </source>
</reference>
<name>A0AAD5Q5I7_PYTIN</name>
<organism evidence="1 2">
    <name type="scientific">Pythium insidiosum</name>
    <name type="common">Pythiosis disease agent</name>
    <dbReference type="NCBI Taxonomy" id="114742"/>
    <lineage>
        <taxon>Eukaryota</taxon>
        <taxon>Sar</taxon>
        <taxon>Stramenopiles</taxon>
        <taxon>Oomycota</taxon>
        <taxon>Peronosporomycetes</taxon>
        <taxon>Pythiales</taxon>
        <taxon>Pythiaceae</taxon>
        <taxon>Pythium</taxon>
    </lineage>
</organism>
<evidence type="ECO:0000313" key="1">
    <source>
        <dbReference type="EMBL" id="KAJ0391503.1"/>
    </source>
</evidence>
<dbReference type="Proteomes" id="UP001209570">
    <property type="component" value="Unassembled WGS sequence"/>
</dbReference>